<protein>
    <submittedName>
        <fullName evidence="2">Uncharacterized protein</fullName>
    </submittedName>
</protein>
<organism evidence="2 3">
    <name type="scientific">Saguinus oedipus</name>
    <name type="common">Cotton-top tamarin</name>
    <name type="synonym">Oedipomidas oedipus</name>
    <dbReference type="NCBI Taxonomy" id="9490"/>
    <lineage>
        <taxon>Eukaryota</taxon>
        <taxon>Metazoa</taxon>
        <taxon>Chordata</taxon>
        <taxon>Craniata</taxon>
        <taxon>Vertebrata</taxon>
        <taxon>Euteleostomi</taxon>
        <taxon>Mammalia</taxon>
        <taxon>Eutheria</taxon>
        <taxon>Euarchontoglires</taxon>
        <taxon>Primates</taxon>
        <taxon>Haplorrhini</taxon>
        <taxon>Platyrrhini</taxon>
        <taxon>Cebidae</taxon>
        <taxon>Callitrichinae</taxon>
        <taxon>Saguinus</taxon>
    </lineage>
</organism>
<name>A0ABQ9UJ15_SAGOE</name>
<evidence type="ECO:0000256" key="1">
    <source>
        <dbReference type="SAM" id="MobiDB-lite"/>
    </source>
</evidence>
<keyword evidence="3" id="KW-1185">Reference proteome</keyword>
<dbReference type="EMBL" id="JASSZA010000012">
    <property type="protein sequence ID" value="KAK2097061.1"/>
    <property type="molecule type" value="Genomic_DNA"/>
</dbReference>
<sequence length="119" mass="12343">MALKLSLPRAPLLSTTNASLLPDAAGHHLLQCASKSTEALAIERAGPVSPIAAGPLPTSVGPLTQPPEARPRVSTWEHLCASGTAPGAGVPSLGHVQVALKVFMARRGQEARPQPCFVW</sequence>
<accession>A0ABQ9UJ15</accession>
<comment type="caution">
    <text evidence="2">The sequence shown here is derived from an EMBL/GenBank/DDBJ whole genome shotgun (WGS) entry which is preliminary data.</text>
</comment>
<feature type="region of interest" description="Disordered" evidence="1">
    <location>
        <begin position="50"/>
        <end position="72"/>
    </location>
</feature>
<evidence type="ECO:0000313" key="3">
    <source>
        <dbReference type="Proteomes" id="UP001266305"/>
    </source>
</evidence>
<evidence type="ECO:0000313" key="2">
    <source>
        <dbReference type="EMBL" id="KAK2097061.1"/>
    </source>
</evidence>
<dbReference type="Proteomes" id="UP001266305">
    <property type="component" value="Unassembled WGS sequence"/>
</dbReference>
<proteinExistence type="predicted"/>
<reference evidence="2 3" key="1">
    <citation type="submission" date="2023-05" db="EMBL/GenBank/DDBJ databases">
        <title>B98-5 Cell Line De Novo Hybrid Assembly: An Optical Mapping Approach.</title>
        <authorList>
            <person name="Kananen K."/>
            <person name="Auerbach J.A."/>
            <person name="Kautto E."/>
            <person name="Blachly J.S."/>
        </authorList>
    </citation>
    <scope>NUCLEOTIDE SEQUENCE [LARGE SCALE GENOMIC DNA]</scope>
    <source>
        <strain evidence="2">B95-8</strain>
        <tissue evidence="2">Cell line</tissue>
    </source>
</reference>
<gene>
    <name evidence="2" type="ORF">P7K49_026095</name>
</gene>